<proteinExistence type="predicted"/>
<reference evidence="1 2" key="2">
    <citation type="submission" date="2018-11" db="EMBL/GenBank/DDBJ databases">
        <authorList>
            <consortium name="Pathogen Informatics"/>
        </authorList>
    </citation>
    <scope>NUCLEOTIDE SEQUENCE [LARGE SCALE GENOMIC DNA]</scope>
    <source>
        <strain evidence="1 2">MHpl1</strain>
    </source>
</reference>
<keyword evidence="2" id="KW-1185">Reference proteome</keyword>
<dbReference type="WBParaSite" id="HPLM_0000839501-mRNA-1">
    <property type="protein sequence ID" value="HPLM_0000839501-mRNA-1"/>
    <property type="gene ID" value="HPLM_0000839501"/>
</dbReference>
<accession>A0A0N4WCW8</accession>
<gene>
    <name evidence="1" type="ORF">HPLM_LOCUS8387</name>
</gene>
<reference evidence="3" key="1">
    <citation type="submission" date="2017-02" db="UniProtKB">
        <authorList>
            <consortium name="WormBaseParasite"/>
        </authorList>
    </citation>
    <scope>IDENTIFICATION</scope>
</reference>
<evidence type="ECO:0000313" key="1">
    <source>
        <dbReference type="EMBL" id="VDO34734.1"/>
    </source>
</evidence>
<sequence length="175" mass="19469">MTEYQQLPIVRIVIDPALREGAPVTIVDLRNIFQGILISFPDAFGQGVVGEDLVHLTDEEREKFRIAEDENFEATENTSGLRHVFIFDAYQLAPHLRCPVSSLPALLGARGIMDVLLDEARCCVDVVCALLAKGIPGPGIAIVVYYKDQQHILQSNTRRSGVALPHAYRRHGPRR</sequence>
<dbReference type="EMBL" id="UZAF01016852">
    <property type="protein sequence ID" value="VDO34734.1"/>
    <property type="molecule type" value="Genomic_DNA"/>
</dbReference>
<protein>
    <submittedName>
        <fullName evidence="3">AAA_12 domain-containing protein</fullName>
    </submittedName>
</protein>
<organism evidence="3">
    <name type="scientific">Haemonchus placei</name>
    <name type="common">Barber's pole worm</name>
    <dbReference type="NCBI Taxonomy" id="6290"/>
    <lineage>
        <taxon>Eukaryota</taxon>
        <taxon>Metazoa</taxon>
        <taxon>Ecdysozoa</taxon>
        <taxon>Nematoda</taxon>
        <taxon>Chromadorea</taxon>
        <taxon>Rhabditida</taxon>
        <taxon>Rhabditina</taxon>
        <taxon>Rhabditomorpha</taxon>
        <taxon>Strongyloidea</taxon>
        <taxon>Trichostrongylidae</taxon>
        <taxon>Haemonchus</taxon>
    </lineage>
</organism>
<evidence type="ECO:0000313" key="2">
    <source>
        <dbReference type="Proteomes" id="UP000268014"/>
    </source>
</evidence>
<name>A0A0N4WCW8_HAEPC</name>
<dbReference type="OrthoDB" id="5903454at2759"/>
<evidence type="ECO:0000313" key="3">
    <source>
        <dbReference type="WBParaSite" id="HPLM_0000839501-mRNA-1"/>
    </source>
</evidence>
<dbReference type="Proteomes" id="UP000268014">
    <property type="component" value="Unassembled WGS sequence"/>
</dbReference>
<dbReference type="AlphaFoldDB" id="A0A0N4WCW8"/>